<dbReference type="GO" id="GO:0097730">
    <property type="term" value="C:non-motile cilium"/>
    <property type="evidence" value="ECO:0007669"/>
    <property type="project" value="TreeGrafter"/>
</dbReference>
<feature type="repeat" description="TPR" evidence="1">
    <location>
        <begin position="397"/>
        <end position="430"/>
    </location>
</feature>
<dbReference type="InterPro" id="IPR011990">
    <property type="entry name" value="TPR-like_helical_dom_sf"/>
</dbReference>
<feature type="compositionally biased region" description="Low complexity" evidence="2">
    <location>
        <begin position="694"/>
        <end position="710"/>
    </location>
</feature>
<dbReference type="InterPro" id="IPR019734">
    <property type="entry name" value="TPR_rpt"/>
</dbReference>
<dbReference type="EMBL" id="OA886701">
    <property type="protein sequence ID" value="CAD7283003.1"/>
    <property type="molecule type" value="Genomic_DNA"/>
</dbReference>
<dbReference type="Pfam" id="PF13424">
    <property type="entry name" value="TPR_12"/>
    <property type="match status" value="1"/>
</dbReference>
<dbReference type="Pfam" id="PF13414">
    <property type="entry name" value="TPR_11"/>
    <property type="match status" value="1"/>
</dbReference>
<evidence type="ECO:0000313" key="3">
    <source>
        <dbReference type="EMBL" id="CAD7283003.1"/>
    </source>
</evidence>
<feature type="repeat" description="TPR" evidence="1">
    <location>
        <begin position="102"/>
        <end position="135"/>
    </location>
</feature>
<dbReference type="GO" id="GO:1905515">
    <property type="term" value="P:non-motile cilium assembly"/>
    <property type="evidence" value="ECO:0007669"/>
    <property type="project" value="TreeGrafter"/>
</dbReference>
<feature type="compositionally biased region" description="Polar residues" evidence="2">
    <location>
        <begin position="725"/>
        <end position="736"/>
    </location>
</feature>
<accession>A0A7R9GJU1</accession>
<keyword evidence="4" id="KW-1185">Reference proteome</keyword>
<feature type="region of interest" description="Disordered" evidence="2">
    <location>
        <begin position="767"/>
        <end position="819"/>
    </location>
</feature>
<dbReference type="GO" id="GO:0036064">
    <property type="term" value="C:ciliary basal body"/>
    <property type="evidence" value="ECO:0007669"/>
    <property type="project" value="TreeGrafter"/>
</dbReference>
<organism evidence="3">
    <name type="scientific">Notodromas monacha</name>
    <dbReference type="NCBI Taxonomy" id="399045"/>
    <lineage>
        <taxon>Eukaryota</taxon>
        <taxon>Metazoa</taxon>
        <taxon>Ecdysozoa</taxon>
        <taxon>Arthropoda</taxon>
        <taxon>Crustacea</taxon>
        <taxon>Oligostraca</taxon>
        <taxon>Ostracoda</taxon>
        <taxon>Podocopa</taxon>
        <taxon>Podocopida</taxon>
        <taxon>Cypridocopina</taxon>
        <taxon>Cypridoidea</taxon>
        <taxon>Cyprididae</taxon>
        <taxon>Notodromas</taxon>
    </lineage>
</organism>
<dbReference type="EMBL" id="CAJPEX010004664">
    <property type="protein sequence ID" value="CAG0923155.1"/>
    <property type="molecule type" value="Genomic_DNA"/>
</dbReference>
<dbReference type="PANTHER" id="PTHR44117">
    <property type="entry name" value="INTRAFLAGELLAR TRANSPORT PROTEIN 88 HOMOLOG"/>
    <property type="match status" value="1"/>
</dbReference>
<feature type="compositionally biased region" description="Basic and acidic residues" evidence="2">
    <location>
        <begin position="793"/>
        <end position="804"/>
    </location>
</feature>
<dbReference type="Pfam" id="PF13181">
    <property type="entry name" value="TPR_8"/>
    <property type="match status" value="2"/>
</dbReference>
<keyword evidence="1" id="KW-0802">TPR repeat</keyword>
<dbReference type="OrthoDB" id="1926212at2759"/>
<protein>
    <recommendedName>
        <fullName evidence="5">Intraflagellar transport protein 88 homolog</fullName>
    </recommendedName>
</protein>
<evidence type="ECO:0008006" key="5">
    <source>
        <dbReference type="Google" id="ProtNLM"/>
    </source>
</evidence>
<feature type="repeat" description="TPR" evidence="1">
    <location>
        <begin position="517"/>
        <end position="550"/>
    </location>
</feature>
<evidence type="ECO:0000256" key="2">
    <source>
        <dbReference type="SAM" id="MobiDB-lite"/>
    </source>
</evidence>
<feature type="region of interest" description="Disordered" evidence="2">
    <location>
        <begin position="685"/>
        <end position="710"/>
    </location>
</feature>
<dbReference type="GO" id="GO:0005814">
    <property type="term" value="C:centriole"/>
    <property type="evidence" value="ECO:0007669"/>
    <property type="project" value="TreeGrafter"/>
</dbReference>
<evidence type="ECO:0000313" key="4">
    <source>
        <dbReference type="Proteomes" id="UP000678499"/>
    </source>
</evidence>
<evidence type="ECO:0000256" key="1">
    <source>
        <dbReference type="PROSITE-ProRule" id="PRU00339"/>
    </source>
</evidence>
<dbReference type="AlphaFoldDB" id="A0A7R9GJU1"/>
<dbReference type="Proteomes" id="UP000678499">
    <property type="component" value="Unassembled WGS sequence"/>
</dbReference>
<dbReference type="Gene3D" id="1.25.40.10">
    <property type="entry name" value="Tetratricopeptide repeat domain"/>
    <property type="match status" value="3"/>
</dbReference>
<feature type="region of interest" description="Disordered" evidence="2">
    <location>
        <begin position="725"/>
        <end position="753"/>
    </location>
</feature>
<sequence>DIEKAREHYLEAIDCDASSVEAIYNLGDWDSPLLIIFPVINWVPREMEIGERFPGVILNFLHYGFCVMRTFIFSGLANKKLGRLEESLDAFYKLQAILRNHPQVLIQIASIYEQLGDLYQALEWYVQTLSLVPSDPHLMFPNAGRLKVNMANICYKLGQYNKALKLYRMALDQVPNTHKHMRLNVMRNIGILFVKMGQYSDACTSFEYIMSEKPDYKTGLDLVVCYFALSDKDRMKSGLIRLLEIPLEVDDEEEKYTASSDDIQGQLIVEVVKNDTLRKIERARRQEAERSILTAAKLISPVIEETFTDGYNWCVEAIKSSVHADLANDLEINKAVMYLRQREFPAAVETLKAFEKKETKVASTAATNLSFLYFLQNELDQAEKYAEDGHKVDSYNPGALVNLGNVCFLKGDIEKAREHYLEAIDCDASSVEAIYNLGDWDSPLLIMFPVINWVPREMEIGERFPGVILNFLHVFWYGFSVMRTFLFISGLANKKLGRLEESLDAFYKLQAILRNHPQVLIQIASIYEQLGDLYQALEWYVQTLSLVPSDPHLLQKLGEICDAQSDRQQAFQYHFDSYRYYPSNIQVLDWLGSYYIEHQVPEKAVKYFERAALIQPDDVKWLLMVASCHRRAGNYQTALMTYKNIHFRFPENIECLKFLVRLCSDLGLKEAQEYIVELKKAEKAKELKEQRANSGTTRPGSRYGSGRSMSRLGSAASADMIMSRAHSSTAVGSRGTNVPPRTPSAHSLGSAVPSARPLTRLSLADMDNADRGYPSSHREIDADYVDPIGPAPERPKTSNKKKDDEDFADEVLGDDLLPV</sequence>
<proteinExistence type="predicted"/>
<dbReference type="SUPFAM" id="SSF48452">
    <property type="entry name" value="TPR-like"/>
    <property type="match status" value="2"/>
</dbReference>
<feature type="repeat" description="TPR" evidence="1">
    <location>
        <begin position="585"/>
        <end position="618"/>
    </location>
</feature>
<reference evidence="3" key="1">
    <citation type="submission" date="2020-11" db="EMBL/GenBank/DDBJ databases">
        <authorList>
            <person name="Tran Van P."/>
        </authorList>
    </citation>
    <scope>NUCLEOTIDE SEQUENCE</scope>
</reference>
<dbReference type="PROSITE" id="PS50005">
    <property type="entry name" value="TPR"/>
    <property type="match status" value="6"/>
</dbReference>
<dbReference type="SMART" id="SM00028">
    <property type="entry name" value="TPR"/>
    <property type="match status" value="11"/>
</dbReference>
<feature type="non-terminal residue" evidence="3">
    <location>
        <position position="1"/>
    </location>
</feature>
<feature type="repeat" description="TPR" evidence="1">
    <location>
        <begin position="144"/>
        <end position="177"/>
    </location>
</feature>
<dbReference type="Pfam" id="PF13432">
    <property type="entry name" value="TPR_16"/>
    <property type="match status" value="1"/>
</dbReference>
<dbReference type="PANTHER" id="PTHR44117:SF1">
    <property type="entry name" value="INTRAFLAGELLAR TRANSPORT PROTEIN 88 HOMOLOG"/>
    <property type="match status" value="1"/>
</dbReference>
<dbReference type="GO" id="GO:0019894">
    <property type="term" value="F:kinesin binding"/>
    <property type="evidence" value="ECO:0007669"/>
    <property type="project" value="TreeGrafter"/>
</dbReference>
<name>A0A7R9GJU1_9CRUS</name>
<gene>
    <name evidence="3" type="ORF">NMOB1V02_LOCUS10621</name>
</gene>
<feature type="repeat" description="TPR" evidence="1">
    <location>
        <begin position="183"/>
        <end position="216"/>
    </location>
</feature>
<dbReference type="GO" id="GO:0042073">
    <property type="term" value="P:intraciliary transport"/>
    <property type="evidence" value="ECO:0007669"/>
    <property type="project" value="TreeGrafter"/>
</dbReference>
<dbReference type="GO" id="GO:0097546">
    <property type="term" value="C:ciliary base"/>
    <property type="evidence" value="ECO:0007669"/>
    <property type="project" value="TreeGrafter"/>
</dbReference>